<dbReference type="Proteomes" id="UP000237144">
    <property type="component" value="Unassembled WGS sequence"/>
</dbReference>
<dbReference type="EMBL" id="PJQD01000036">
    <property type="protein sequence ID" value="POY73452.1"/>
    <property type="molecule type" value="Genomic_DNA"/>
</dbReference>
<reference evidence="2 3" key="1">
    <citation type="journal article" date="2018" name="Front. Microbiol.">
        <title>Prospects for Fungal Bioremediation of Acidic Radioactive Waste Sites: Characterization and Genome Sequence of Rhodotorula taiwanensis MD1149.</title>
        <authorList>
            <person name="Tkavc R."/>
            <person name="Matrosova V.Y."/>
            <person name="Grichenko O.E."/>
            <person name="Gostincar C."/>
            <person name="Volpe R.P."/>
            <person name="Klimenkova P."/>
            <person name="Gaidamakova E.K."/>
            <person name="Zhou C.E."/>
            <person name="Stewart B.J."/>
            <person name="Lyman M.G."/>
            <person name="Malfatti S.A."/>
            <person name="Rubinfeld B."/>
            <person name="Courtot M."/>
            <person name="Singh J."/>
            <person name="Dalgard C.L."/>
            <person name="Hamilton T."/>
            <person name="Frey K.G."/>
            <person name="Gunde-Cimerman N."/>
            <person name="Dugan L."/>
            <person name="Daly M.J."/>
        </authorList>
    </citation>
    <scope>NUCLEOTIDE SEQUENCE [LARGE SCALE GENOMIC DNA]</scope>
    <source>
        <strain evidence="2 3">MD1149</strain>
    </source>
</reference>
<comment type="caution">
    <text evidence="2">The sequence shown here is derived from an EMBL/GenBank/DDBJ whole genome shotgun (WGS) entry which is preliminary data.</text>
</comment>
<sequence length="275" mass="30137">MPTNASKDASIANLLDADPHRPEARVQPTPFVLNPSRGPTDAVHAAHAGAHHRGHPFVEPPMPRSLPAHPRVPYVCPPMKFLAVNLLASLQKAVGPRLGTRESHHSLPEGAGVLLHHPGTGEVLWRGDSAPIAGWTAAPRLLSIPSEKTPIKNREFYSSFVRSCVAGVIVQSAHSAEAVITSANSFYDSRNKKHRVYGMQLGGYDAVNTQLGGPLFDCVDKWPPPNTVSWRFRFEPEDPNERATYGDFFVILHLYAAGRRDWSVCRQEFPAGTQP</sequence>
<gene>
    <name evidence="2" type="ORF">BMF94_3389</name>
</gene>
<evidence type="ECO:0000313" key="3">
    <source>
        <dbReference type="Proteomes" id="UP000237144"/>
    </source>
</evidence>
<evidence type="ECO:0000313" key="2">
    <source>
        <dbReference type="EMBL" id="POY73452.1"/>
    </source>
</evidence>
<protein>
    <submittedName>
        <fullName evidence="2">Uncharacterized protein</fullName>
    </submittedName>
</protein>
<evidence type="ECO:0000256" key="1">
    <source>
        <dbReference type="SAM" id="MobiDB-lite"/>
    </source>
</evidence>
<feature type="region of interest" description="Disordered" evidence="1">
    <location>
        <begin position="1"/>
        <end position="29"/>
    </location>
</feature>
<dbReference type="AlphaFoldDB" id="A0A2S5B9K4"/>
<accession>A0A2S5B9K4</accession>
<name>A0A2S5B9K4_9BASI</name>
<proteinExistence type="predicted"/>
<organism evidence="2 3">
    <name type="scientific">Rhodotorula taiwanensis</name>
    <dbReference type="NCBI Taxonomy" id="741276"/>
    <lineage>
        <taxon>Eukaryota</taxon>
        <taxon>Fungi</taxon>
        <taxon>Dikarya</taxon>
        <taxon>Basidiomycota</taxon>
        <taxon>Pucciniomycotina</taxon>
        <taxon>Microbotryomycetes</taxon>
        <taxon>Sporidiobolales</taxon>
        <taxon>Sporidiobolaceae</taxon>
        <taxon>Rhodotorula</taxon>
    </lineage>
</organism>
<keyword evidence="3" id="KW-1185">Reference proteome</keyword>